<comment type="caution">
    <text evidence="3">The sequence shown here is derived from an EMBL/GenBank/DDBJ whole genome shotgun (WGS) entry which is preliminary data.</text>
</comment>
<reference evidence="3 4" key="1">
    <citation type="journal article" date="2011" name="J. Bacteriol.">
        <title>Genome sequence of 'Pedosphaera parvula' Ellin514, an aerobic Verrucomicrobial isolate from pasture soil.</title>
        <authorList>
            <person name="Kant R."/>
            <person name="van Passel M.W."/>
            <person name="Sangwan P."/>
            <person name="Palva A."/>
            <person name="Lucas S."/>
            <person name="Copeland A."/>
            <person name="Lapidus A."/>
            <person name="Glavina Del Rio T."/>
            <person name="Dalin E."/>
            <person name="Tice H."/>
            <person name="Bruce D."/>
            <person name="Goodwin L."/>
            <person name="Pitluck S."/>
            <person name="Chertkov O."/>
            <person name="Larimer F.W."/>
            <person name="Land M.L."/>
            <person name="Hauser L."/>
            <person name="Brettin T.S."/>
            <person name="Detter J.C."/>
            <person name="Han S."/>
            <person name="de Vos W.M."/>
            <person name="Janssen P.H."/>
            <person name="Smidt H."/>
        </authorList>
    </citation>
    <scope>NUCLEOTIDE SEQUENCE [LARGE SCALE GENOMIC DNA]</scope>
    <source>
        <strain evidence="3 4">Ellin514</strain>
    </source>
</reference>
<evidence type="ECO:0000256" key="2">
    <source>
        <dbReference type="SAM" id="Phobius"/>
    </source>
</evidence>
<dbReference type="STRING" id="320771.Cflav_PD1162"/>
<keyword evidence="2" id="KW-0472">Membrane</keyword>
<dbReference type="EMBL" id="ABOX02000051">
    <property type="protein sequence ID" value="EEF58025.1"/>
    <property type="molecule type" value="Genomic_DNA"/>
</dbReference>
<dbReference type="AlphaFoldDB" id="B9XQ21"/>
<evidence type="ECO:0000256" key="1">
    <source>
        <dbReference type="SAM" id="MobiDB-lite"/>
    </source>
</evidence>
<keyword evidence="2" id="KW-1133">Transmembrane helix</keyword>
<accession>B9XQ21</accession>
<proteinExistence type="predicted"/>
<sequence length="284" mass="32021">MTRWRNNPGMLSGSCTSEIEFLILALDGIQIIQATQPLQGKVPLDLTGHVLHALLFGWKRHRKGWKFSKKHVERIKRRNMKYFVYVFAFIVVVTRGFCADQNNSQAGTNGVVFRKPFTLTLHVDKEHYYEEEFPGIPYVHKGNVYLFKGDSFGINLDITNNTIRNVVYQADTNKAAVTLQFTQDVSTNGEAMMILVIKNNTDRKLFFDALMTVPGKKNALKTSILPVRPGLVNYESWGHPIIQLMLRNISLNEKTGTEARTSANGSQSTKSATNQTPTTSGSHR</sequence>
<organism evidence="3 4">
    <name type="scientific">Pedosphaera parvula (strain Ellin514)</name>
    <dbReference type="NCBI Taxonomy" id="320771"/>
    <lineage>
        <taxon>Bacteria</taxon>
        <taxon>Pseudomonadati</taxon>
        <taxon>Verrucomicrobiota</taxon>
        <taxon>Pedosphaerae</taxon>
        <taxon>Pedosphaerales</taxon>
        <taxon>Pedosphaeraceae</taxon>
        <taxon>Pedosphaera</taxon>
    </lineage>
</organism>
<keyword evidence="4" id="KW-1185">Reference proteome</keyword>
<feature type="transmembrane region" description="Helical" evidence="2">
    <location>
        <begin position="79"/>
        <end position="97"/>
    </location>
</feature>
<keyword evidence="2" id="KW-0812">Transmembrane</keyword>
<feature type="region of interest" description="Disordered" evidence="1">
    <location>
        <begin position="256"/>
        <end position="284"/>
    </location>
</feature>
<gene>
    <name evidence="3" type="ORF">Cflav_PD1162</name>
</gene>
<evidence type="ECO:0000313" key="3">
    <source>
        <dbReference type="EMBL" id="EEF58025.1"/>
    </source>
</evidence>
<protein>
    <submittedName>
        <fullName evidence="3">Uncharacterized protein</fullName>
    </submittedName>
</protein>
<name>B9XQ21_PEDPL</name>
<dbReference type="Proteomes" id="UP000003688">
    <property type="component" value="Unassembled WGS sequence"/>
</dbReference>
<evidence type="ECO:0000313" key="4">
    <source>
        <dbReference type="Proteomes" id="UP000003688"/>
    </source>
</evidence>